<comment type="caution">
    <text evidence="1">The sequence shown here is derived from an EMBL/GenBank/DDBJ whole genome shotgun (WGS) entry which is preliminary data.</text>
</comment>
<gene>
    <name evidence="1" type="ORF">RRG08_038330</name>
</gene>
<reference evidence="1" key="1">
    <citation type="journal article" date="2023" name="G3 (Bethesda)">
        <title>A reference genome for the long-term kleptoplast-retaining sea slug Elysia crispata morphotype clarki.</title>
        <authorList>
            <person name="Eastman K.E."/>
            <person name="Pendleton A.L."/>
            <person name="Shaikh M.A."/>
            <person name="Suttiyut T."/>
            <person name="Ogas R."/>
            <person name="Tomko P."/>
            <person name="Gavelis G."/>
            <person name="Widhalm J.R."/>
            <person name="Wisecaver J.H."/>
        </authorList>
    </citation>
    <scope>NUCLEOTIDE SEQUENCE</scope>
    <source>
        <strain evidence="1">ECLA1</strain>
    </source>
</reference>
<dbReference type="AlphaFoldDB" id="A0AAE1ANJ0"/>
<evidence type="ECO:0000313" key="2">
    <source>
        <dbReference type="Proteomes" id="UP001283361"/>
    </source>
</evidence>
<organism evidence="1 2">
    <name type="scientific">Elysia crispata</name>
    <name type="common">lettuce slug</name>
    <dbReference type="NCBI Taxonomy" id="231223"/>
    <lineage>
        <taxon>Eukaryota</taxon>
        <taxon>Metazoa</taxon>
        <taxon>Spiralia</taxon>
        <taxon>Lophotrochozoa</taxon>
        <taxon>Mollusca</taxon>
        <taxon>Gastropoda</taxon>
        <taxon>Heterobranchia</taxon>
        <taxon>Euthyneura</taxon>
        <taxon>Panpulmonata</taxon>
        <taxon>Sacoglossa</taxon>
        <taxon>Placobranchoidea</taxon>
        <taxon>Plakobranchidae</taxon>
        <taxon>Elysia</taxon>
    </lineage>
</organism>
<dbReference type="Proteomes" id="UP001283361">
    <property type="component" value="Unassembled WGS sequence"/>
</dbReference>
<dbReference type="EMBL" id="JAWDGP010001519">
    <property type="protein sequence ID" value="KAK3790840.1"/>
    <property type="molecule type" value="Genomic_DNA"/>
</dbReference>
<sequence length="122" mass="13058">MPAEILTTLSRGFGGESSILRHKTDALHHGVIAVPVFSLDWSSGTSAARAALTPGLSPSGRACLPSIKRALPPVRCGGHARVKRPVCVCGWGGRQIAIVLQSRLVVYGATYQFPLIVYFTRF</sequence>
<proteinExistence type="predicted"/>
<protein>
    <submittedName>
        <fullName evidence="1">Uncharacterized protein</fullName>
    </submittedName>
</protein>
<keyword evidence="2" id="KW-1185">Reference proteome</keyword>
<name>A0AAE1ANJ0_9GAST</name>
<evidence type="ECO:0000313" key="1">
    <source>
        <dbReference type="EMBL" id="KAK3790840.1"/>
    </source>
</evidence>
<accession>A0AAE1ANJ0</accession>